<keyword evidence="4 12" id="KW-1134">Transmembrane beta strand</keyword>
<evidence type="ECO:0000313" key="15">
    <source>
        <dbReference type="EMBL" id="NSL54461.1"/>
    </source>
</evidence>
<keyword evidence="5" id="KW-0410">Iron transport</keyword>
<evidence type="ECO:0000256" key="4">
    <source>
        <dbReference type="ARBA" id="ARBA00022452"/>
    </source>
</evidence>
<keyword evidence="10 15" id="KW-0675">Receptor</keyword>
<dbReference type="InterPro" id="IPR036942">
    <property type="entry name" value="Beta-barrel_TonB_sf"/>
</dbReference>
<dbReference type="InterPro" id="IPR039426">
    <property type="entry name" value="TonB-dep_rcpt-like"/>
</dbReference>
<dbReference type="RefSeq" id="WP_170020958.1">
    <property type="nucleotide sequence ID" value="NZ_JABCSC020000001.1"/>
</dbReference>
<dbReference type="PROSITE" id="PS52016">
    <property type="entry name" value="TONB_DEPENDENT_REC_3"/>
    <property type="match status" value="1"/>
</dbReference>
<evidence type="ECO:0000256" key="1">
    <source>
        <dbReference type="ARBA" id="ARBA00004571"/>
    </source>
</evidence>
<dbReference type="PANTHER" id="PTHR32552">
    <property type="entry name" value="FERRICHROME IRON RECEPTOR-RELATED"/>
    <property type="match status" value="1"/>
</dbReference>
<evidence type="ECO:0000256" key="2">
    <source>
        <dbReference type="ARBA" id="ARBA00009810"/>
    </source>
</evidence>
<accession>A0ABX2IJH8</accession>
<comment type="caution">
    <text evidence="15">The sequence shown here is derived from an EMBL/GenBank/DDBJ whole genome shotgun (WGS) entry which is preliminary data.</text>
</comment>
<dbReference type="InterPro" id="IPR012910">
    <property type="entry name" value="Plug_dom"/>
</dbReference>
<dbReference type="EMBL" id="JABCSC020000001">
    <property type="protein sequence ID" value="NSL54461.1"/>
    <property type="molecule type" value="Genomic_DNA"/>
</dbReference>
<evidence type="ECO:0000313" key="16">
    <source>
        <dbReference type="Proteomes" id="UP000778523"/>
    </source>
</evidence>
<dbReference type="Gene3D" id="2.40.170.20">
    <property type="entry name" value="TonB-dependent receptor, beta-barrel domain"/>
    <property type="match status" value="1"/>
</dbReference>
<evidence type="ECO:0000256" key="13">
    <source>
        <dbReference type="RuleBase" id="RU003357"/>
    </source>
</evidence>
<evidence type="ECO:0000256" key="12">
    <source>
        <dbReference type="PROSITE-ProRule" id="PRU01360"/>
    </source>
</evidence>
<dbReference type="CDD" id="cd01347">
    <property type="entry name" value="ligand_gated_channel"/>
    <property type="match status" value="1"/>
</dbReference>
<keyword evidence="9 12" id="KW-0472">Membrane</keyword>
<evidence type="ECO:0000256" key="7">
    <source>
        <dbReference type="ARBA" id="ARBA00023004"/>
    </source>
</evidence>
<keyword evidence="5" id="KW-0406">Ion transport</keyword>
<evidence type="ECO:0000256" key="11">
    <source>
        <dbReference type="ARBA" id="ARBA00023237"/>
    </source>
</evidence>
<evidence type="ECO:0000256" key="3">
    <source>
        <dbReference type="ARBA" id="ARBA00022448"/>
    </source>
</evidence>
<keyword evidence="16" id="KW-1185">Reference proteome</keyword>
<keyword evidence="11 12" id="KW-0998">Cell outer membrane</keyword>
<comment type="similarity">
    <text evidence="2 12 13">Belongs to the TonB-dependent receptor family.</text>
</comment>
<keyword evidence="6 12" id="KW-0812">Transmembrane</keyword>
<dbReference type="Pfam" id="PF07660">
    <property type="entry name" value="STN"/>
    <property type="match status" value="1"/>
</dbReference>
<reference evidence="15 16" key="1">
    <citation type="submission" date="2020-06" db="EMBL/GenBank/DDBJ databases">
        <title>Draft genome of Uliginosibacterium sp. IMCC34675.</title>
        <authorList>
            <person name="Song J."/>
        </authorList>
    </citation>
    <scope>NUCLEOTIDE SEQUENCE [LARGE SCALE GENOMIC DNA]</scope>
    <source>
        <strain evidence="15 16">IMCC34675</strain>
    </source>
</reference>
<dbReference type="InterPro" id="IPR000531">
    <property type="entry name" value="Beta-barrel_TonB"/>
</dbReference>
<dbReference type="Pfam" id="PF07715">
    <property type="entry name" value="Plug"/>
    <property type="match status" value="1"/>
</dbReference>
<gene>
    <name evidence="15" type="ORF">HJ583_005455</name>
</gene>
<evidence type="ECO:0000256" key="8">
    <source>
        <dbReference type="ARBA" id="ARBA00023077"/>
    </source>
</evidence>
<dbReference type="InterPro" id="IPR037066">
    <property type="entry name" value="Plug_dom_sf"/>
</dbReference>
<evidence type="ECO:0000256" key="10">
    <source>
        <dbReference type="ARBA" id="ARBA00023170"/>
    </source>
</evidence>
<dbReference type="Pfam" id="PF00593">
    <property type="entry name" value="TonB_dep_Rec_b-barrel"/>
    <property type="match status" value="1"/>
</dbReference>
<organism evidence="15 16">
    <name type="scientific">Uliginosibacterium aquaticum</name>
    <dbReference type="NCBI Taxonomy" id="2731212"/>
    <lineage>
        <taxon>Bacteria</taxon>
        <taxon>Pseudomonadati</taxon>
        <taxon>Pseudomonadota</taxon>
        <taxon>Betaproteobacteria</taxon>
        <taxon>Rhodocyclales</taxon>
        <taxon>Zoogloeaceae</taxon>
        <taxon>Uliginosibacterium</taxon>
    </lineage>
</organism>
<keyword evidence="7" id="KW-0408">Iron</keyword>
<dbReference type="Gene3D" id="2.170.130.10">
    <property type="entry name" value="TonB-dependent receptor, plug domain"/>
    <property type="match status" value="1"/>
</dbReference>
<evidence type="ECO:0000256" key="5">
    <source>
        <dbReference type="ARBA" id="ARBA00022496"/>
    </source>
</evidence>
<dbReference type="SUPFAM" id="SSF56935">
    <property type="entry name" value="Porins"/>
    <property type="match status" value="1"/>
</dbReference>
<comment type="subcellular location">
    <subcellularLocation>
        <location evidence="1 12">Cell outer membrane</location>
        <topology evidence="1 12">Multi-pass membrane protein</topology>
    </subcellularLocation>
</comment>
<dbReference type="InterPro" id="IPR011662">
    <property type="entry name" value="Secretin/TonB_short_N"/>
</dbReference>
<keyword evidence="8 13" id="KW-0798">TonB box</keyword>
<dbReference type="SMART" id="SM00965">
    <property type="entry name" value="STN"/>
    <property type="match status" value="1"/>
</dbReference>
<dbReference type="NCBIfam" id="TIGR01783">
    <property type="entry name" value="TonB-siderophor"/>
    <property type="match status" value="1"/>
</dbReference>
<name>A0ABX2IJH8_9RHOO</name>
<dbReference type="Gene3D" id="3.55.50.30">
    <property type="match status" value="1"/>
</dbReference>
<dbReference type="PANTHER" id="PTHR32552:SF82">
    <property type="entry name" value="FCUA PROTEIN"/>
    <property type="match status" value="1"/>
</dbReference>
<protein>
    <submittedName>
        <fullName evidence="15">TonB-dependent receptor</fullName>
    </submittedName>
</protein>
<dbReference type="Proteomes" id="UP000778523">
    <property type="component" value="Unassembled WGS sequence"/>
</dbReference>
<evidence type="ECO:0000259" key="14">
    <source>
        <dbReference type="SMART" id="SM00965"/>
    </source>
</evidence>
<dbReference type="InterPro" id="IPR010105">
    <property type="entry name" value="TonB_sidphr_rcpt"/>
</dbReference>
<proteinExistence type="inferred from homology"/>
<evidence type="ECO:0000256" key="6">
    <source>
        <dbReference type="ARBA" id="ARBA00022692"/>
    </source>
</evidence>
<sequence>MAKHASLPSSAQRALPRKQGLASFAPSGTASAVRSALMTGLVLGAVGVTTPLAYAQSTVPAASAARNYNIQAGPLDRVLNSFAAIAGVEFSADASLLQGRSSRGLSGIFSVEQGFAELLRGQGLNASRQGNGSYILVKPAEQGSRPSGEVTLAAVKVTGTTVSPTDLPASYAGGQVARGAKLGVLGNVDVMDAPFNVTAYTAQAIADQQAATVGEVLRNDPSVRFTTSDGHNAENITIRGFEINSSELAFNGMYGMLPGAHVPTEFVERVEVFKGPAAMLSGIAPSGAVGGVVNLVTKRATDQDLTRLTTSYASSSHLTQAADIGRRFGAEKRLGVRFNGSLGYGETTLEDQKKRDNFSSLGLDYRGERWKMELDAYSAHQNQSDGSPLMVGFSTLGRVIDAPDTSKNALRGTYAHQRTDGAMLRGEVELTRGLSAYAALGTANYNYDGFINGTRVVLTNANGNATGQTYNQAGYTRSSSGETGLRSSFSTGSIAHQMVASFAQQHTTTGLAPVNTSASYVTNIYDPKTNPTIAGAHGAVARSADNIYSSLALADTLSLFEDSTLLTLGARSQSVKQKMATPTAYEESAITPMLGLVVKPWGPEVSLYANYIEGLSPGVVVSSVYANEGETLAPYKTRQKEVGVKWEHGSFINTFSLFSILKPSTISVATSASRPTLALDGEQKNQGFEWTIAGQLSRQVRMLGGAAYTVGEQVRAATAANDGKKAPGVPAWTANLGSEWDLPWISGLTLNGRVTYTSAQYLDAANKLELPSWTRWDAGANYALSAFSKPVVLRFAVENLTDENYWSGRFGEGFATLGAPRTYKLSATVDF</sequence>
<feature type="domain" description="Secretin/TonB short N-terminal" evidence="14">
    <location>
        <begin position="88"/>
        <end position="139"/>
    </location>
</feature>
<evidence type="ECO:0000256" key="9">
    <source>
        <dbReference type="ARBA" id="ARBA00023136"/>
    </source>
</evidence>
<keyword evidence="3 12" id="KW-0813">Transport</keyword>